<protein>
    <submittedName>
        <fullName evidence="1">(rape) hypothetical protein</fullName>
    </submittedName>
</protein>
<accession>A0A816W8M8</accession>
<proteinExistence type="predicted"/>
<gene>
    <name evidence="1" type="ORF">DARMORV10_A03P50340.1</name>
</gene>
<dbReference type="AlphaFoldDB" id="A0A816W8M8"/>
<organism evidence="1">
    <name type="scientific">Brassica napus</name>
    <name type="common">Rape</name>
    <dbReference type="NCBI Taxonomy" id="3708"/>
    <lineage>
        <taxon>Eukaryota</taxon>
        <taxon>Viridiplantae</taxon>
        <taxon>Streptophyta</taxon>
        <taxon>Embryophyta</taxon>
        <taxon>Tracheophyta</taxon>
        <taxon>Spermatophyta</taxon>
        <taxon>Magnoliopsida</taxon>
        <taxon>eudicotyledons</taxon>
        <taxon>Gunneridae</taxon>
        <taxon>Pentapetalae</taxon>
        <taxon>rosids</taxon>
        <taxon>malvids</taxon>
        <taxon>Brassicales</taxon>
        <taxon>Brassicaceae</taxon>
        <taxon>Brassiceae</taxon>
        <taxon>Brassica</taxon>
    </lineage>
</organism>
<dbReference type="Proteomes" id="UP001295469">
    <property type="component" value="Chromosome A03"/>
</dbReference>
<evidence type="ECO:0000313" key="1">
    <source>
        <dbReference type="EMBL" id="CAF2130125.1"/>
    </source>
</evidence>
<reference evidence="1" key="1">
    <citation type="submission" date="2021-01" db="EMBL/GenBank/DDBJ databases">
        <authorList>
            <consortium name="Genoscope - CEA"/>
            <person name="William W."/>
        </authorList>
    </citation>
    <scope>NUCLEOTIDE SEQUENCE</scope>
</reference>
<dbReference type="EMBL" id="HG994357">
    <property type="protein sequence ID" value="CAF2130125.1"/>
    <property type="molecule type" value="Genomic_DNA"/>
</dbReference>
<sequence length="46" mass="5218">MTLSLVRTKWLMLKTKSLTSRSLGEELISARLNLLIHAAKAKSFLF</sequence>
<name>A0A816W8M8_BRANA</name>